<gene>
    <name evidence="2" type="ORF">J2X86_002486</name>
</gene>
<evidence type="ECO:0000313" key="2">
    <source>
        <dbReference type="EMBL" id="MDR6630431.1"/>
    </source>
</evidence>
<sequence length="703" mass="73004">MAIQYDSRGFLIGERRLEEIKKGINQTEDNTKQILDVLTEHLKELHQANTDTGSSIRDMVKRQSRTIQSVDPSATPMTTRALRTVAEAVDVAQDAIQSAKRIKKKAVDAETGIQGQSSVPGTGSRAAAQRERDANGRFTGGDGAESEKKGILGQIKRILSLNGISSGGADIGGIDPTVDAVRELNDAVAPVKNVFKGMSARAIGLFRGRLKRKQSEEILPEEQIKANKDTAKADKKQNKLLQSILSAIRAKDGGGLLGKGGLLGGLLGGGDGVVLPGGKGKDGGKKPGNPTNPGNAGKLGKGLLKKIPFLGALIGGGFLAKEWSSLSSGGKGEGIGQIIGTTVGGLLGSFFGPVGTLAGGGLGAYLGGIFGEKVGTWTDSLKKIDFGGLFKELMSSSLEVGKKAFIPFANAGGAAVSAWQGAKNWASEKMGLGDGAKATGRYAPLLDAIAAGEARSGAFGTSGYDAVYSGATVKPGKDISKMTVGEVKAYQQQLLKSGAKSTAVGRYQFIHNKGAFGEMLNKAGIKDTDVFDAKTQDRLAIEYAGGQKQVDKWIETGNHKALTNKTAQQWASMKNANGRGNYDGDGLNKARHGGLNEIAAISEQIRNNPNPDQVAPVPAKKDAPKSVPAAKGASQKKAAIPQTIARPAPVKVPAITPEITKIGSKYPTRASAAPSDSGISQTVGDRSLAHVISGGIGYTQHNV</sequence>
<dbReference type="EMBL" id="JAVDSC010000012">
    <property type="protein sequence ID" value="MDR6630431.1"/>
    <property type="molecule type" value="Genomic_DNA"/>
</dbReference>
<evidence type="ECO:0000256" key="1">
    <source>
        <dbReference type="SAM" id="MobiDB-lite"/>
    </source>
</evidence>
<dbReference type="Gene3D" id="1.10.530.10">
    <property type="match status" value="1"/>
</dbReference>
<dbReference type="RefSeq" id="WP_310077943.1">
    <property type="nucleotide sequence ID" value="NZ_JAVDSC010000012.1"/>
</dbReference>
<name>A0AAW8LL06_ACILW</name>
<dbReference type="AlphaFoldDB" id="A0AAW8LL06"/>
<evidence type="ECO:0000313" key="3">
    <source>
        <dbReference type="Proteomes" id="UP001262767"/>
    </source>
</evidence>
<dbReference type="Proteomes" id="UP001262767">
    <property type="component" value="Unassembled WGS sequence"/>
</dbReference>
<feature type="region of interest" description="Disordered" evidence="1">
    <location>
        <begin position="277"/>
        <end position="297"/>
    </location>
</feature>
<feature type="region of interest" description="Disordered" evidence="1">
    <location>
        <begin position="606"/>
        <end position="639"/>
    </location>
</feature>
<comment type="caution">
    <text evidence="2">The sequence shown here is derived from an EMBL/GenBank/DDBJ whole genome shotgun (WGS) entry which is preliminary data.</text>
</comment>
<dbReference type="SUPFAM" id="SSF53955">
    <property type="entry name" value="Lysozyme-like"/>
    <property type="match status" value="1"/>
</dbReference>
<organism evidence="2 3">
    <name type="scientific">Acinetobacter lwoffii</name>
    <dbReference type="NCBI Taxonomy" id="28090"/>
    <lineage>
        <taxon>Bacteria</taxon>
        <taxon>Pseudomonadati</taxon>
        <taxon>Pseudomonadota</taxon>
        <taxon>Gammaproteobacteria</taxon>
        <taxon>Moraxellales</taxon>
        <taxon>Moraxellaceae</taxon>
        <taxon>Acinetobacter</taxon>
    </lineage>
</organism>
<reference evidence="2" key="1">
    <citation type="submission" date="2023-07" db="EMBL/GenBank/DDBJ databases">
        <title>Sorghum-associated microbial communities from plants grown in Nebraska, USA.</title>
        <authorList>
            <person name="Schachtman D."/>
        </authorList>
    </citation>
    <scope>NUCLEOTIDE SEQUENCE</scope>
    <source>
        <strain evidence="2">BE44</strain>
    </source>
</reference>
<proteinExistence type="predicted"/>
<feature type="region of interest" description="Disordered" evidence="1">
    <location>
        <begin position="109"/>
        <end position="146"/>
    </location>
</feature>
<dbReference type="InterPro" id="IPR023346">
    <property type="entry name" value="Lysozyme-like_dom_sf"/>
</dbReference>
<accession>A0AAW8LL06</accession>
<protein>
    <submittedName>
        <fullName evidence="2">Muramidase (Phage lysozyme)/uncharacterized protein YoxC</fullName>
    </submittedName>
</protein>